<accession>A0AAP5I4G4</accession>
<proteinExistence type="predicted"/>
<dbReference type="Proteomes" id="UP000667802">
    <property type="component" value="Unassembled WGS sequence"/>
</dbReference>
<keyword evidence="1" id="KW-0732">Signal</keyword>
<dbReference type="EMBL" id="JAALHA020000003">
    <property type="protein sequence ID" value="MDR9894877.1"/>
    <property type="molecule type" value="Genomic_DNA"/>
</dbReference>
<keyword evidence="3" id="KW-1185">Reference proteome</keyword>
<dbReference type="AlphaFoldDB" id="A0AAP5I4G4"/>
<reference evidence="3" key="1">
    <citation type="journal article" date="2021" name="Science">
        <title>Hunting the eagle killer: A cyanobacterial neurotoxin causes vacuolar myelinopathy.</title>
        <authorList>
            <person name="Breinlinger S."/>
            <person name="Phillips T.J."/>
            <person name="Haram B.N."/>
            <person name="Mares J."/>
            <person name="Martinez Yerena J.A."/>
            <person name="Hrouzek P."/>
            <person name="Sobotka R."/>
            <person name="Henderson W.M."/>
            <person name="Schmieder P."/>
            <person name="Williams S.M."/>
            <person name="Lauderdale J.D."/>
            <person name="Wilde H.D."/>
            <person name="Gerrin W."/>
            <person name="Kust A."/>
            <person name="Washington J.W."/>
            <person name="Wagner C."/>
            <person name="Geier B."/>
            <person name="Liebeke M."/>
            <person name="Enke H."/>
            <person name="Niedermeyer T.H.J."/>
            <person name="Wilde S.B."/>
        </authorList>
    </citation>
    <scope>NUCLEOTIDE SEQUENCE [LARGE SCALE GENOMIC DNA]</scope>
    <source>
        <strain evidence="3">Thurmond2011</strain>
    </source>
</reference>
<name>A0AAP5I4G4_9CYAN</name>
<evidence type="ECO:0000313" key="3">
    <source>
        <dbReference type="Proteomes" id="UP000667802"/>
    </source>
</evidence>
<organism evidence="2 3">
    <name type="scientific">Aetokthonos hydrillicola Thurmond2011</name>
    <dbReference type="NCBI Taxonomy" id="2712845"/>
    <lineage>
        <taxon>Bacteria</taxon>
        <taxon>Bacillati</taxon>
        <taxon>Cyanobacteriota</taxon>
        <taxon>Cyanophyceae</taxon>
        <taxon>Nostocales</taxon>
        <taxon>Hapalosiphonaceae</taxon>
        <taxon>Aetokthonos</taxon>
    </lineage>
</organism>
<protein>
    <submittedName>
        <fullName evidence="2">Uncharacterized protein</fullName>
    </submittedName>
</protein>
<evidence type="ECO:0000313" key="2">
    <source>
        <dbReference type="EMBL" id="MDR9894877.1"/>
    </source>
</evidence>
<evidence type="ECO:0000256" key="1">
    <source>
        <dbReference type="SAM" id="SignalP"/>
    </source>
</evidence>
<feature type="signal peptide" evidence="1">
    <location>
        <begin position="1"/>
        <end position="24"/>
    </location>
</feature>
<feature type="chain" id="PRO_5043053514" evidence="1">
    <location>
        <begin position="25"/>
        <end position="74"/>
    </location>
</feature>
<dbReference type="RefSeq" id="WP_208343654.1">
    <property type="nucleotide sequence ID" value="NZ_CAWQFN010000351.1"/>
</dbReference>
<gene>
    <name evidence="2" type="ORF">G7B40_009905</name>
</gene>
<sequence>MKKIIAGALIALPLMTTFATKASASEVIIRSGIRPTEHRGEFIARGRHRVFIPGHWQYRNHHRQWIRGHYEWRY</sequence>
<comment type="caution">
    <text evidence="2">The sequence shown here is derived from an EMBL/GenBank/DDBJ whole genome shotgun (WGS) entry which is preliminary data.</text>
</comment>